<comment type="similarity">
    <text evidence="2">Belongs to the thioredoxin family. DsbA subfamily.</text>
</comment>
<dbReference type="Gene3D" id="3.40.30.10">
    <property type="entry name" value="Glutaredoxin"/>
    <property type="match status" value="1"/>
</dbReference>
<feature type="domain" description="Thioredoxin" evidence="9">
    <location>
        <begin position="14"/>
        <end position="158"/>
    </location>
</feature>
<dbReference type="Pfam" id="PF01323">
    <property type="entry name" value="DSBA"/>
    <property type="match status" value="1"/>
</dbReference>
<evidence type="ECO:0000313" key="11">
    <source>
        <dbReference type="Proteomes" id="UP000769617"/>
    </source>
</evidence>
<evidence type="ECO:0000256" key="5">
    <source>
        <dbReference type="ARBA" id="ARBA00023157"/>
    </source>
</evidence>
<feature type="chain" id="PRO_5045324838" description="Thiol:disulfide interchange protein" evidence="8">
    <location>
        <begin position="27"/>
        <end position="216"/>
    </location>
</feature>
<dbReference type="InterPro" id="IPR001853">
    <property type="entry name" value="DSBA-like_thioredoxin_dom"/>
</dbReference>
<dbReference type="PANTHER" id="PTHR35891:SF2">
    <property type="entry name" value="THIOL:DISULFIDE INTERCHANGE PROTEIN DSBA"/>
    <property type="match status" value="1"/>
</dbReference>
<keyword evidence="6" id="KW-0676">Redox-active center</keyword>
<dbReference type="Proteomes" id="UP000769617">
    <property type="component" value="Unassembled WGS sequence"/>
</dbReference>
<name>A0ABS6ZUD4_9GAMM</name>
<organism evidence="10 11">
    <name type="scientific">Billgrantia antri</name>
    <dbReference type="NCBI Taxonomy" id="2846777"/>
    <lineage>
        <taxon>Bacteria</taxon>
        <taxon>Pseudomonadati</taxon>
        <taxon>Pseudomonadota</taxon>
        <taxon>Gammaproteobacteria</taxon>
        <taxon>Oceanospirillales</taxon>
        <taxon>Halomonadaceae</taxon>
        <taxon>Billgrantia</taxon>
    </lineage>
</organism>
<dbReference type="PROSITE" id="PS51352">
    <property type="entry name" value="THIOREDOXIN_2"/>
    <property type="match status" value="1"/>
</dbReference>
<evidence type="ECO:0000259" key="9">
    <source>
        <dbReference type="PROSITE" id="PS51352"/>
    </source>
</evidence>
<accession>A0ABS6ZUD4</accession>
<comment type="caution">
    <text evidence="10">The sequence shown here is derived from an EMBL/GenBank/DDBJ whole genome shotgun (WGS) entry which is preliminary data.</text>
</comment>
<reference evidence="10 11" key="1">
    <citation type="submission" date="2021-07" db="EMBL/GenBank/DDBJ databases">
        <authorList>
            <person name="So Y."/>
        </authorList>
    </citation>
    <scope>NUCLEOTIDE SEQUENCE [LARGE SCALE GENOMIC DNA]</scope>
    <source>
        <strain evidence="10 11">Y3S6</strain>
    </source>
</reference>
<dbReference type="CDD" id="cd03019">
    <property type="entry name" value="DsbA_DsbA"/>
    <property type="match status" value="1"/>
</dbReference>
<keyword evidence="3 8" id="KW-0732">Signal</keyword>
<comment type="subcellular location">
    <subcellularLocation>
        <location evidence="1 7">Periplasm</location>
    </subcellularLocation>
</comment>
<dbReference type="InterPro" id="IPR017937">
    <property type="entry name" value="Thioredoxin_CS"/>
</dbReference>
<dbReference type="PROSITE" id="PS00194">
    <property type="entry name" value="THIOREDOXIN_1"/>
    <property type="match status" value="1"/>
</dbReference>
<evidence type="ECO:0000256" key="3">
    <source>
        <dbReference type="ARBA" id="ARBA00022729"/>
    </source>
</evidence>
<sequence>MFKPLRILQSAVFAMAGLSLATLASADNLVEGQHYEKLPEPIETRAGEDQVEVTEVFWYGCPHCYNLEEPLNAWVAEQPDDVAFNRMPATMGGDWNTHAVMFYAAEELGILEQAHPDLFHAIHEEGERLNDTDSIAGFFSQYDVSEEEARQALDAFGVKAQVNKAHARMRTMRLMGVPALVVDGRYLVTPSSAGSLENMPQVAGALVERVRQERTN</sequence>
<dbReference type="InterPro" id="IPR050824">
    <property type="entry name" value="Thiol_disulfide_DsbA"/>
</dbReference>
<evidence type="ECO:0000256" key="4">
    <source>
        <dbReference type="ARBA" id="ARBA00022764"/>
    </source>
</evidence>
<evidence type="ECO:0000256" key="8">
    <source>
        <dbReference type="SAM" id="SignalP"/>
    </source>
</evidence>
<evidence type="ECO:0000256" key="1">
    <source>
        <dbReference type="ARBA" id="ARBA00004418"/>
    </source>
</evidence>
<dbReference type="InterPro" id="IPR023205">
    <property type="entry name" value="DsbA/DsbL"/>
</dbReference>
<dbReference type="PIRSF" id="PIRSF001488">
    <property type="entry name" value="Tdi_protein"/>
    <property type="match status" value="1"/>
</dbReference>
<dbReference type="InterPro" id="IPR036249">
    <property type="entry name" value="Thioredoxin-like_sf"/>
</dbReference>
<dbReference type="SUPFAM" id="SSF52833">
    <property type="entry name" value="Thioredoxin-like"/>
    <property type="match status" value="1"/>
</dbReference>
<evidence type="ECO:0000256" key="2">
    <source>
        <dbReference type="ARBA" id="ARBA00005791"/>
    </source>
</evidence>
<evidence type="ECO:0000256" key="7">
    <source>
        <dbReference type="PIRNR" id="PIRNR001488"/>
    </source>
</evidence>
<evidence type="ECO:0000256" key="6">
    <source>
        <dbReference type="ARBA" id="ARBA00023284"/>
    </source>
</evidence>
<keyword evidence="5 7" id="KW-1015">Disulfide bond</keyword>
<keyword evidence="11" id="KW-1185">Reference proteome</keyword>
<feature type="signal peptide" evidence="8">
    <location>
        <begin position="1"/>
        <end position="26"/>
    </location>
</feature>
<dbReference type="PANTHER" id="PTHR35891">
    <property type="entry name" value="THIOL:DISULFIDE INTERCHANGE PROTEIN DSBA"/>
    <property type="match status" value="1"/>
</dbReference>
<dbReference type="InterPro" id="IPR013766">
    <property type="entry name" value="Thioredoxin_domain"/>
</dbReference>
<dbReference type="RefSeq" id="WP_219793354.1">
    <property type="nucleotide sequence ID" value="NZ_JAHYCA010000007.1"/>
</dbReference>
<protein>
    <recommendedName>
        <fullName evidence="7">Thiol:disulfide interchange protein</fullName>
    </recommendedName>
</protein>
<proteinExistence type="inferred from homology"/>
<dbReference type="EMBL" id="JAHYCA010000007">
    <property type="protein sequence ID" value="MBW6393092.1"/>
    <property type="molecule type" value="Genomic_DNA"/>
</dbReference>
<gene>
    <name evidence="10" type="ORF">KPL81_18210</name>
</gene>
<evidence type="ECO:0000313" key="10">
    <source>
        <dbReference type="EMBL" id="MBW6393092.1"/>
    </source>
</evidence>
<keyword evidence="4 7" id="KW-0574">Periplasm</keyword>